<dbReference type="OrthoDB" id="1728974at2759"/>
<dbReference type="PANTHER" id="PTHR45786:SF74">
    <property type="entry name" value="ATP-DEPENDENT DNA HELICASE"/>
    <property type="match status" value="1"/>
</dbReference>
<gene>
    <name evidence="2" type="ORF">AVEN_166371_1</name>
</gene>
<accession>A0A4Y2SSE3</accession>
<organism evidence="2 3">
    <name type="scientific">Araneus ventricosus</name>
    <name type="common">Orbweaver spider</name>
    <name type="synonym">Epeira ventricosa</name>
    <dbReference type="NCBI Taxonomy" id="182803"/>
    <lineage>
        <taxon>Eukaryota</taxon>
        <taxon>Metazoa</taxon>
        <taxon>Ecdysozoa</taxon>
        <taxon>Arthropoda</taxon>
        <taxon>Chelicerata</taxon>
        <taxon>Arachnida</taxon>
        <taxon>Araneae</taxon>
        <taxon>Araneomorphae</taxon>
        <taxon>Entelegynae</taxon>
        <taxon>Araneoidea</taxon>
        <taxon>Araneidae</taxon>
        <taxon>Araneus</taxon>
    </lineage>
</organism>
<dbReference type="AlphaFoldDB" id="A0A4Y2SSE3"/>
<feature type="domain" description="Helitron helicase-like" evidence="1">
    <location>
        <begin position="3"/>
        <end position="108"/>
    </location>
</feature>
<dbReference type="Pfam" id="PF14214">
    <property type="entry name" value="Helitron_like_N"/>
    <property type="match status" value="1"/>
</dbReference>
<comment type="caution">
    <text evidence="2">The sequence shown here is derived from an EMBL/GenBank/DDBJ whole genome shotgun (WGS) entry which is preliminary data.</text>
</comment>
<dbReference type="InterPro" id="IPR025476">
    <property type="entry name" value="Helitron_helicase-like"/>
</dbReference>
<evidence type="ECO:0000259" key="1">
    <source>
        <dbReference type="Pfam" id="PF14214"/>
    </source>
</evidence>
<evidence type="ECO:0000313" key="3">
    <source>
        <dbReference type="Proteomes" id="UP000499080"/>
    </source>
</evidence>
<evidence type="ECO:0000313" key="2">
    <source>
        <dbReference type="EMBL" id="GBN89875.1"/>
    </source>
</evidence>
<dbReference type="Proteomes" id="UP000499080">
    <property type="component" value="Unassembled WGS sequence"/>
</dbReference>
<reference evidence="2 3" key="1">
    <citation type="journal article" date="2019" name="Sci. Rep.">
        <title>Orb-weaving spider Araneus ventricosus genome elucidates the spidroin gene catalogue.</title>
        <authorList>
            <person name="Kono N."/>
            <person name="Nakamura H."/>
            <person name="Ohtoshi R."/>
            <person name="Moran D.A.P."/>
            <person name="Shinohara A."/>
            <person name="Yoshida Y."/>
            <person name="Fujiwara M."/>
            <person name="Mori M."/>
            <person name="Tomita M."/>
            <person name="Arakawa K."/>
        </authorList>
    </citation>
    <scope>NUCLEOTIDE SEQUENCE [LARGE SCALE GENOMIC DNA]</scope>
</reference>
<protein>
    <recommendedName>
        <fullName evidence="1">Helitron helicase-like domain-containing protein</fullName>
    </recommendedName>
</protein>
<proteinExistence type="predicted"/>
<sequence length="144" mass="16652">MHLRDSINNDVVGDDIGQICILPSTFKGSTRYMHERAQDAMTYVRTYGRPDLSITFTCNPKWKEITGELLPEQTSVCRHDLIARVFRLKLAKMMKIITKYNIFGTVTLVASGFLSRERKPPHKCQTRDFSFYQFFSPPRCHATT</sequence>
<dbReference type="PANTHER" id="PTHR45786">
    <property type="entry name" value="DNA BINDING PROTEIN-LIKE"/>
    <property type="match status" value="1"/>
</dbReference>
<name>A0A4Y2SSE3_ARAVE</name>
<dbReference type="EMBL" id="BGPR01023023">
    <property type="protein sequence ID" value="GBN89875.1"/>
    <property type="molecule type" value="Genomic_DNA"/>
</dbReference>
<keyword evidence="3" id="KW-1185">Reference proteome</keyword>